<keyword evidence="3" id="KW-1185">Reference proteome</keyword>
<evidence type="ECO:0000313" key="3">
    <source>
        <dbReference type="Proteomes" id="UP001642484"/>
    </source>
</evidence>
<evidence type="ECO:0000256" key="1">
    <source>
        <dbReference type="SAM" id="MobiDB-lite"/>
    </source>
</evidence>
<dbReference type="EMBL" id="CAXAMN010009224">
    <property type="protein sequence ID" value="CAK9028018.1"/>
    <property type="molecule type" value="Genomic_DNA"/>
</dbReference>
<sequence>MGQCHPKCCGPTEGPFQGEEDDQDDVVATDEASIIQLRSSQVGATLVQQISLMEESTASTKLTGDWDVKPVLSEESSEDPGFFEVSPVNKPLDETTLQQ</sequence>
<accession>A0ABP0KMD3</accession>
<dbReference type="Proteomes" id="UP001642484">
    <property type="component" value="Unassembled WGS sequence"/>
</dbReference>
<organism evidence="2 3">
    <name type="scientific">Durusdinium trenchii</name>
    <dbReference type="NCBI Taxonomy" id="1381693"/>
    <lineage>
        <taxon>Eukaryota</taxon>
        <taxon>Sar</taxon>
        <taxon>Alveolata</taxon>
        <taxon>Dinophyceae</taxon>
        <taxon>Suessiales</taxon>
        <taxon>Symbiodiniaceae</taxon>
        <taxon>Durusdinium</taxon>
    </lineage>
</organism>
<reference evidence="2 3" key="1">
    <citation type="submission" date="2024-02" db="EMBL/GenBank/DDBJ databases">
        <authorList>
            <person name="Chen Y."/>
            <person name="Shah S."/>
            <person name="Dougan E. K."/>
            <person name="Thang M."/>
            <person name="Chan C."/>
        </authorList>
    </citation>
    <scope>NUCLEOTIDE SEQUENCE [LARGE SCALE GENOMIC DNA]</scope>
</reference>
<comment type="caution">
    <text evidence="2">The sequence shown here is derived from an EMBL/GenBank/DDBJ whole genome shotgun (WGS) entry which is preliminary data.</text>
</comment>
<evidence type="ECO:0000313" key="2">
    <source>
        <dbReference type="EMBL" id="CAK9028018.1"/>
    </source>
</evidence>
<feature type="region of interest" description="Disordered" evidence="1">
    <location>
        <begin position="73"/>
        <end position="99"/>
    </location>
</feature>
<protein>
    <submittedName>
        <fullName evidence="2">Uncharacterized protein</fullName>
    </submittedName>
</protein>
<name>A0ABP0KMD3_9DINO</name>
<proteinExistence type="predicted"/>
<feature type="region of interest" description="Disordered" evidence="1">
    <location>
        <begin position="1"/>
        <end position="25"/>
    </location>
</feature>
<gene>
    <name evidence="2" type="ORF">CCMP2556_LOCUS16953</name>
</gene>